<name>A0A078F8K4_BRANA</name>
<dbReference type="PANTHER" id="PTHR33592:SF9">
    <property type="entry name" value="TRANSMEMBRANE PROTEIN"/>
    <property type="match status" value="1"/>
</dbReference>
<dbReference type="Gramene" id="CDY10795">
    <property type="protein sequence ID" value="CDY10795"/>
    <property type="gene ID" value="GSBRNA2T00048634001"/>
</dbReference>
<feature type="chain" id="PRO_5001734522" evidence="2">
    <location>
        <begin position="24"/>
        <end position="73"/>
    </location>
</feature>
<evidence type="ECO:0000313" key="3">
    <source>
        <dbReference type="EMBL" id="CDY10795.1"/>
    </source>
</evidence>
<dbReference type="OMA" id="CSNIPRG"/>
<evidence type="ECO:0000256" key="2">
    <source>
        <dbReference type="SAM" id="SignalP"/>
    </source>
</evidence>
<dbReference type="AlphaFoldDB" id="A0A078F8K4"/>
<accession>A0A078F8K4</accession>
<proteinExistence type="predicted"/>
<evidence type="ECO:0000256" key="1">
    <source>
        <dbReference type="SAM" id="MobiDB-lite"/>
    </source>
</evidence>
<dbReference type="EMBL" id="LK032006">
    <property type="protein sequence ID" value="CDY10795.1"/>
    <property type="molecule type" value="Genomic_DNA"/>
</dbReference>
<organism evidence="3 4">
    <name type="scientific">Brassica napus</name>
    <name type="common">Rape</name>
    <dbReference type="NCBI Taxonomy" id="3708"/>
    <lineage>
        <taxon>Eukaryota</taxon>
        <taxon>Viridiplantae</taxon>
        <taxon>Streptophyta</taxon>
        <taxon>Embryophyta</taxon>
        <taxon>Tracheophyta</taxon>
        <taxon>Spermatophyta</taxon>
        <taxon>Magnoliopsida</taxon>
        <taxon>eudicotyledons</taxon>
        <taxon>Gunneridae</taxon>
        <taxon>Pentapetalae</taxon>
        <taxon>rosids</taxon>
        <taxon>malvids</taxon>
        <taxon>Brassicales</taxon>
        <taxon>Brassicaceae</taxon>
        <taxon>Brassiceae</taxon>
        <taxon>Brassica</taxon>
    </lineage>
</organism>
<protein>
    <submittedName>
        <fullName evidence="3">BnaA05g11410D protein</fullName>
    </submittedName>
</protein>
<reference evidence="3 4" key="1">
    <citation type="journal article" date="2014" name="Science">
        <title>Plant genetics. Early allopolyploid evolution in the post-Neolithic Brassica napus oilseed genome.</title>
        <authorList>
            <person name="Chalhoub B."/>
            <person name="Denoeud F."/>
            <person name="Liu S."/>
            <person name="Parkin I.A."/>
            <person name="Tang H."/>
            <person name="Wang X."/>
            <person name="Chiquet J."/>
            <person name="Belcram H."/>
            <person name="Tong C."/>
            <person name="Samans B."/>
            <person name="Correa M."/>
            <person name="Da Silva C."/>
            <person name="Just J."/>
            <person name="Falentin C."/>
            <person name="Koh C.S."/>
            <person name="Le Clainche I."/>
            <person name="Bernard M."/>
            <person name="Bento P."/>
            <person name="Noel B."/>
            <person name="Labadie K."/>
            <person name="Alberti A."/>
            <person name="Charles M."/>
            <person name="Arnaud D."/>
            <person name="Guo H."/>
            <person name="Daviaud C."/>
            <person name="Alamery S."/>
            <person name="Jabbari K."/>
            <person name="Zhao M."/>
            <person name="Edger P.P."/>
            <person name="Chelaifa H."/>
            <person name="Tack D."/>
            <person name="Lassalle G."/>
            <person name="Mestiri I."/>
            <person name="Schnel N."/>
            <person name="Le Paslier M.C."/>
            <person name="Fan G."/>
            <person name="Renault V."/>
            <person name="Bayer P.E."/>
            <person name="Golicz A.A."/>
            <person name="Manoli S."/>
            <person name="Lee T.H."/>
            <person name="Thi V.H."/>
            <person name="Chalabi S."/>
            <person name="Hu Q."/>
            <person name="Fan C."/>
            <person name="Tollenaere R."/>
            <person name="Lu Y."/>
            <person name="Battail C."/>
            <person name="Shen J."/>
            <person name="Sidebottom C.H."/>
            <person name="Wang X."/>
            <person name="Canaguier A."/>
            <person name="Chauveau A."/>
            <person name="Berard A."/>
            <person name="Deniot G."/>
            <person name="Guan M."/>
            <person name="Liu Z."/>
            <person name="Sun F."/>
            <person name="Lim Y.P."/>
            <person name="Lyons E."/>
            <person name="Town C.D."/>
            <person name="Bancroft I."/>
            <person name="Wang X."/>
            <person name="Meng J."/>
            <person name="Ma J."/>
            <person name="Pires J.C."/>
            <person name="King G.J."/>
            <person name="Brunel D."/>
            <person name="Delourme R."/>
            <person name="Renard M."/>
            <person name="Aury J.M."/>
            <person name="Adams K.L."/>
            <person name="Batley J."/>
            <person name="Snowdon R.J."/>
            <person name="Tost J."/>
            <person name="Edwards D."/>
            <person name="Zhou Y."/>
            <person name="Hua W."/>
            <person name="Sharpe A.G."/>
            <person name="Paterson A.H."/>
            <person name="Guan C."/>
            <person name="Wincker P."/>
        </authorList>
    </citation>
    <scope>NUCLEOTIDE SEQUENCE [LARGE SCALE GENOMIC DNA]</scope>
    <source>
        <strain evidence="4">cv. Darmor-bzh</strain>
    </source>
</reference>
<keyword evidence="4" id="KW-1185">Reference proteome</keyword>
<dbReference type="PaxDb" id="3708-A0A078F8K4"/>
<sequence>MMMKKQVILGVILIALFLISMHAKQVGATRLLRTPNDSEIRFVVFQSLQMGSVPESDRNGCSHLPNDSGKCHG</sequence>
<gene>
    <name evidence="3" type="primary">BnaA05g11410D</name>
    <name evidence="3" type="ORF">GSBRNA2T00048634001</name>
</gene>
<keyword evidence="2" id="KW-0732">Signal</keyword>
<evidence type="ECO:0000313" key="4">
    <source>
        <dbReference type="Proteomes" id="UP000028999"/>
    </source>
</evidence>
<feature type="signal peptide" evidence="2">
    <location>
        <begin position="1"/>
        <end position="23"/>
    </location>
</feature>
<dbReference type="Proteomes" id="UP000028999">
    <property type="component" value="Unassembled WGS sequence"/>
</dbReference>
<feature type="region of interest" description="Disordered" evidence="1">
    <location>
        <begin position="52"/>
        <end position="73"/>
    </location>
</feature>
<dbReference type="PANTHER" id="PTHR33592">
    <property type="entry name" value="TRANSMEMBRANE PROTEIN"/>
    <property type="match status" value="1"/>
</dbReference>